<keyword evidence="3 6" id="KW-0812">Transmembrane</keyword>
<feature type="transmembrane region" description="Helical" evidence="6">
    <location>
        <begin position="236"/>
        <end position="254"/>
    </location>
</feature>
<reference evidence="7 8" key="1">
    <citation type="journal article" date="2005" name="Genome Res.">
        <title>Comparative and functional genomic analyses of the pathogenicity of phytopathogen Xanthomonas campestris pv. campestris.</title>
        <authorList>
            <person name="Qian W."/>
            <person name="Jia Y."/>
            <person name="Ren S.X."/>
            <person name="He Y.Q."/>
            <person name="Feng J.X."/>
            <person name="Lu L.F."/>
            <person name="Sun Q."/>
            <person name="Ying G."/>
            <person name="Tang D.J."/>
            <person name="Tang H."/>
            <person name="Wu W."/>
            <person name="Hao P."/>
            <person name="Wang L."/>
            <person name="Jiang B.L."/>
            <person name="Zeng S."/>
            <person name="Gu W.Y."/>
            <person name="Lu G."/>
            <person name="Rong L."/>
            <person name="Tian Y."/>
            <person name="Yao Z."/>
            <person name="Fu G."/>
            <person name="Chen B."/>
            <person name="Fang R."/>
            <person name="Qiang B."/>
            <person name="Chen Z."/>
            <person name="Zhao G.P."/>
            <person name="Tang J.L."/>
            <person name="He C."/>
        </authorList>
    </citation>
    <scope>NUCLEOTIDE SEQUENCE [LARGE SCALE GENOMIC DNA]</scope>
    <source>
        <strain evidence="7 8">8004</strain>
    </source>
</reference>
<feature type="transmembrane region" description="Helical" evidence="6">
    <location>
        <begin position="202"/>
        <end position="230"/>
    </location>
</feature>
<evidence type="ECO:0000256" key="6">
    <source>
        <dbReference type="SAM" id="Phobius"/>
    </source>
</evidence>
<dbReference type="GO" id="GO:0016020">
    <property type="term" value="C:membrane"/>
    <property type="evidence" value="ECO:0007669"/>
    <property type="project" value="UniProtKB-SubCell"/>
</dbReference>
<feature type="transmembrane region" description="Helical" evidence="6">
    <location>
        <begin position="138"/>
        <end position="162"/>
    </location>
</feature>
<feature type="transmembrane region" description="Helical" evidence="6">
    <location>
        <begin position="295"/>
        <end position="325"/>
    </location>
</feature>
<evidence type="ECO:0000256" key="5">
    <source>
        <dbReference type="ARBA" id="ARBA00023136"/>
    </source>
</evidence>
<dbReference type="Pfam" id="PF01594">
    <property type="entry name" value="AI-2E_transport"/>
    <property type="match status" value="1"/>
</dbReference>
<evidence type="ECO:0000256" key="4">
    <source>
        <dbReference type="ARBA" id="ARBA00022989"/>
    </source>
</evidence>
<dbReference type="HOGENOM" id="CLU_031275_1_1_6"/>
<comment type="subcellular location">
    <subcellularLocation>
        <location evidence="1">Membrane</location>
        <topology evidence="1">Multi-pass membrane protein</topology>
    </subcellularLocation>
</comment>
<proteinExistence type="inferred from homology"/>
<sequence>MPSSDLRAFVVRVVIVLALVAYAWLLWALSGLLLMVFGAVVVAVLLRALASWVTRYTPLSDGMALGLVVVVVAVGFTALLWLFGSQLATELGALQRTLPQAWARFHDWVAAGPLGPALEELTRQAPARVSNLAPRAGAFALSITGGVANLFLVLAGAVYLAAQPQLYRRGVLLLFPVQVRATMDDAVRASGTALRLWLRGQLLAMVVVGALTGLGLWALGIPGALALGIIAGLLDFVPIVGPILAAIPAILLGFTVSPQMALATAALFVVVQQIEGNILLPLIQQRTVDLPPVLLLFSLFGIGTLLGPAGVLLAAPLTVVAFVLVKRLYVQEALHTPTSIPGQKHH</sequence>
<evidence type="ECO:0000256" key="2">
    <source>
        <dbReference type="ARBA" id="ARBA00009773"/>
    </source>
</evidence>
<dbReference type="AlphaFoldDB" id="A0A0H2X3V0"/>
<feature type="transmembrane region" description="Helical" evidence="6">
    <location>
        <begin position="9"/>
        <end position="27"/>
    </location>
</feature>
<keyword evidence="5 6" id="KW-0472">Membrane</keyword>
<feature type="transmembrane region" description="Helical" evidence="6">
    <location>
        <begin position="261"/>
        <end position="283"/>
    </location>
</feature>
<dbReference type="RefSeq" id="WP_011035337.1">
    <property type="nucleotide sequence ID" value="NC_007086.1"/>
</dbReference>
<dbReference type="PANTHER" id="PTHR21716:SF62">
    <property type="entry name" value="TRANSPORT PROTEIN YDBI-RELATED"/>
    <property type="match status" value="1"/>
</dbReference>
<evidence type="ECO:0008006" key="9">
    <source>
        <dbReference type="Google" id="ProtNLM"/>
    </source>
</evidence>
<evidence type="ECO:0000256" key="1">
    <source>
        <dbReference type="ARBA" id="ARBA00004141"/>
    </source>
</evidence>
<accession>A0A0H2X3V0</accession>
<keyword evidence="4 6" id="KW-1133">Transmembrane helix</keyword>
<name>A0A0H2X3V0_XANC8</name>
<dbReference type="PANTHER" id="PTHR21716">
    <property type="entry name" value="TRANSMEMBRANE PROTEIN"/>
    <property type="match status" value="1"/>
</dbReference>
<evidence type="ECO:0000256" key="3">
    <source>
        <dbReference type="ARBA" id="ARBA00022692"/>
    </source>
</evidence>
<evidence type="ECO:0000313" key="8">
    <source>
        <dbReference type="Proteomes" id="UP000000420"/>
    </source>
</evidence>
<gene>
    <name evidence="7" type="ordered locus">XC_0080</name>
</gene>
<feature type="transmembrane region" description="Helical" evidence="6">
    <location>
        <begin position="62"/>
        <end position="83"/>
    </location>
</feature>
<dbReference type="GO" id="GO:0055085">
    <property type="term" value="P:transmembrane transport"/>
    <property type="evidence" value="ECO:0007669"/>
    <property type="project" value="TreeGrafter"/>
</dbReference>
<dbReference type="Proteomes" id="UP000000420">
    <property type="component" value="Chromosome"/>
</dbReference>
<dbReference type="EMBL" id="CP000050">
    <property type="protein sequence ID" value="AAY47172.1"/>
    <property type="molecule type" value="Genomic_DNA"/>
</dbReference>
<feature type="transmembrane region" description="Helical" evidence="6">
    <location>
        <begin position="33"/>
        <end position="50"/>
    </location>
</feature>
<comment type="similarity">
    <text evidence="2">Belongs to the autoinducer-2 exporter (AI-2E) (TC 2.A.86) family.</text>
</comment>
<dbReference type="InterPro" id="IPR002549">
    <property type="entry name" value="AI-2E-like"/>
</dbReference>
<evidence type="ECO:0000313" key="7">
    <source>
        <dbReference type="EMBL" id="AAY47172.1"/>
    </source>
</evidence>
<protein>
    <recommendedName>
        <fullName evidence="9">AI-2E family transporter</fullName>
    </recommendedName>
</protein>
<dbReference type="KEGG" id="xcb:XC_0080"/>
<organism evidence="7 8">
    <name type="scientific">Xanthomonas campestris pv. campestris (strain 8004)</name>
    <dbReference type="NCBI Taxonomy" id="314565"/>
    <lineage>
        <taxon>Bacteria</taxon>
        <taxon>Pseudomonadati</taxon>
        <taxon>Pseudomonadota</taxon>
        <taxon>Gammaproteobacteria</taxon>
        <taxon>Lysobacterales</taxon>
        <taxon>Lysobacteraceae</taxon>
        <taxon>Xanthomonas</taxon>
    </lineage>
</organism>